<protein>
    <submittedName>
        <fullName evidence="5">Lytic polysaccharide monooxygenase</fullName>
    </submittedName>
</protein>
<dbReference type="Pfam" id="PF03067">
    <property type="entry name" value="LPMO_10"/>
    <property type="match status" value="1"/>
</dbReference>
<comment type="caution">
    <text evidence="5">The sequence shown here is derived from an EMBL/GenBank/DDBJ whole genome shotgun (WGS) entry which is preliminary data.</text>
</comment>
<feature type="region of interest" description="Disordered" evidence="2">
    <location>
        <begin position="1"/>
        <end position="21"/>
    </location>
</feature>
<dbReference type="Proteomes" id="UP000309128">
    <property type="component" value="Unassembled WGS sequence"/>
</dbReference>
<keyword evidence="5" id="KW-0560">Oxidoreductase</keyword>
<evidence type="ECO:0000259" key="4">
    <source>
        <dbReference type="Pfam" id="PF03067"/>
    </source>
</evidence>
<keyword evidence="5" id="KW-0503">Monooxygenase</keyword>
<evidence type="ECO:0000256" key="1">
    <source>
        <dbReference type="ARBA" id="ARBA00022729"/>
    </source>
</evidence>
<dbReference type="GO" id="GO:0004497">
    <property type="term" value="F:monooxygenase activity"/>
    <property type="evidence" value="ECO:0007669"/>
    <property type="project" value="UniProtKB-KW"/>
</dbReference>
<keyword evidence="1" id="KW-0732">Signal</keyword>
<dbReference type="OrthoDB" id="5179374at2"/>
<accession>A0A5S4FK21</accession>
<keyword evidence="3" id="KW-0812">Transmembrane</keyword>
<organism evidence="5 6">
    <name type="scientific">Nonomuraea turkmeniaca</name>
    <dbReference type="NCBI Taxonomy" id="103838"/>
    <lineage>
        <taxon>Bacteria</taxon>
        <taxon>Bacillati</taxon>
        <taxon>Actinomycetota</taxon>
        <taxon>Actinomycetes</taxon>
        <taxon>Streptosporangiales</taxon>
        <taxon>Streptosporangiaceae</taxon>
        <taxon>Nonomuraea</taxon>
    </lineage>
</organism>
<dbReference type="PANTHER" id="PTHR34823">
    <property type="entry name" value="GLCNAC-BINDING PROTEIN A"/>
    <property type="match status" value="1"/>
</dbReference>
<evidence type="ECO:0000313" key="5">
    <source>
        <dbReference type="EMBL" id="TMR20949.1"/>
    </source>
</evidence>
<dbReference type="InterPro" id="IPR004302">
    <property type="entry name" value="Cellulose/chitin-bd_N"/>
</dbReference>
<feature type="transmembrane region" description="Helical" evidence="3">
    <location>
        <begin position="260"/>
        <end position="282"/>
    </location>
</feature>
<dbReference type="CDD" id="cd21177">
    <property type="entry name" value="LPMO_AA10"/>
    <property type="match status" value="1"/>
</dbReference>
<feature type="region of interest" description="Disordered" evidence="2">
    <location>
        <begin position="234"/>
        <end position="256"/>
    </location>
</feature>
<evidence type="ECO:0000256" key="2">
    <source>
        <dbReference type="SAM" id="MobiDB-lite"/>
    </source>
</evidence>
<reference evidence="5 6" key="1">
    <citation type="submission" date="2019-05" db="EMBL/GenBank/DDBJ databases">
        <title>Draft genome sequence of Nonomuraea turkmeniaca DSM 43926.</title>
        <authorList>
            <person name="Saricaoglu S."/>
            <person name="Isik K."/>
        </authorList>
    </citation>
    <scope>NUCLEOTIDE SEQUENCE [LARGE SCALE GENOMIC DNA]</scope>
    <source>
        <strain evidence="5 6">DSM 43926</strain>
    </source>
</reference>
<dbReference type="PANTHER" id="PTHR34823:SF1">
    <property type="entry name" value="CHITIN-BINDING TYPE-4 DOMAIN-CONTAINING PROTEIN"/>
    <property type="match status" value="1"/>
</dbReference>
<gene>
    <name evidence="5" type="ORF">ETD86_16990</name>
</gene>
<keyword evidence="3" id="KW-0472">Membrane</keyword>
<keyword evidence="6" id="KW-1185">Reference proteome</keyword>
<evidence type="ECO:0000313" key="6">
    <source>
        <dbReference type="Proteomes" id="UP000309128"/>
    </source>
</evidence>
<dbReference type="InterPro" id="IPR051024">
    <property type="entry name" value="GlcNAc_Chitin_IntDeg"/>
</dbReference>
<dbReference type="EMBL" id="VCKY01000050">
    <property type="protein sequence ID" value="TMR20949.1"/>
    <property type="molecule type" value="Genomic_DNA"/>
</dbReference>
<feature type="compositionally biased region" description="Polar residues" evidence="2">
    <location>
        <begin position="244"/>
        <end position="254"/>
    </location>
</feature>
<name>A0A5S4FK21_9ACTN</name>
<proteinExistence type="predicted"/>
<evidence type="ECO:0000256" key="3">
    <source>
        <dbReference type="SAM" id="Phobius"/>
    </source>
</evidence>
<keyword evidence="3" id="KW-1133">Transmembrane helix</keyword>
<dbReference type="AlphaFoldDB" id="A0A5S4FK21"/>
<dbReference type="Gene3D" id="2.70.50.50">
    <property type="entry name" value="chitin-binding protein cbp21"/>
    <property type="match status" value="1"/>
</dbReference>
<feature type="domain" description="Chitin-binding type-4" evidence="4">
    <location>
        <begin position="48"/>
        <end position="226"/>
    </location>
</feature>
<dbReference type="SUPFAM" id="SSF81296">
    <property type="entry name" value="E set domains"/>
    <property type="match status" value="1"/>
</dbReference>
<dbReference type="InterPro" id="IPR014756">
    <property type="entry name" value="Ig_E-set"/>
</dbReference>
<sequence>MWSGAEPAGPGGRTSRWKGGGHVRHRITSAAVVLLLSSGVIAGPAGAHGALESPLSRAAACGADSPLAKKPAACKAATAASGSALPGDWDNLRVANVAGRDRQVIPDGALCSGGLPAFKGLDLARADWPATTVKPGARFAFRYRGTIPHRGTFRLYVTTAGYDPAKPLKWSDLEREPFLEATDPQLTGGSYVIKGRLPTGRTGRHLIYTIWQNSDTPDTYYSCSDVIFRKDGGTTGRPRPVAASQFTGRSTGQSTGAGGLPWQIGLAVLLSAGVGVAIIMAARARRLR</sequence>